<keyword evidence="1" id="KW-1133">Transmembrane helix</keyword>
<proteinExistence type="predicted"/>
<dbReference type="AlphaFoldDB" id="A0A2S7RYR0"/>
<dbReference type="EMBL" id="PUAP01000006">
    <property type="protein sequence ID" value="PQF25297.1"/>
    <property type="molecule type" value="Genomic_DNA"/>
</dbReference>
<keyword evidence="1" id="KW-0812">Transmembrane</keyword>
<accession>A0A2S7RYR0</accession>
<organism evidence="2 3">
    <name type="scientific">Enterococcus mundtii</name>
    <dbReference type="NCBI Taxonomy" id="53346"/>
    <lineage>
        <taxon>Bacteria</taxon>
        <taxon>Bacillati</taxon>
        <taxon>Bacillota</taxon>
        <taxon>Bacilli</taxon>
        <taxon>Lactobacillales</taxon>
        <taxon>Enterococcaceae</taxon>
        <taxon>Enterococcus</taxon>
    </lineage>
</organism>
<name>A0A2S7RYR0_ENTMU</name>
<evidence type="ECO:0000313" key="2">
    <source>
        <dbReference type="EMBL" id="PQF25297.1"/>
    </source>
</evidence>
<dbReference type="Proteomes" id="UP000237934">
    <property type="component" value="Unassembled WGS sequence"/>
</dbReference>
<reference evidence="2 3" key="1">
    <citation type="journal article" date="2018" name="Pathog. Dis.">
        <title>Whole-genome sequencing based characterization of antimicrobial resistance in Enterococcus.</title>
        <authorList>
            <person name="Tyson G."/>
        </authorList>
    </citation>
    <scope>NUCLEOTIDE SEQUENCE [LARGE SCALE GENOMIC DNA]</scope>
    <source>
        <strain evidence="2 3">CVM N55263</strain>
    </source>
</reference>
<feature type="transmembrane region" description="Helical" evidence="1">
    <location>
        <begin position="35"/>
        <end position="54"/>
    </location>
</feature>
<evidence type="ECO:0000256" key="1">
    <source>
        <dbReference type="SAM" id="Phobius"/>
    </source>
</evidence>
<protein>
    <submittedName>
        <fullName evidence="2">Uncharacterized protein</fullName>
    </submittedName>
</protein>
<gene>
    <name evidence="2" type="ORF">CUS89_01850</name>
</gene>
<comment type="caution">
    <text evidence="2">The sequence shown here is derived from an EMBL/GenBank/DDBJ whole genome shotgun (WGS) entry which is preliminary data.</text>
</comment>
<evidence type="ECO:0000313" key="3">
    <source>
        <dbReference type="Proteomes" id="UP000237934"/>
    </source>
</evidence>
<keyword evidence="1" id="KW-0472">Membrane</keyword>
<sequence>MKNSLKNSFVTWILILTTLFTPILVNDNNENIKKIFIIFYILTMVAFLSLYFEVRKEKHK</sequence>